<organism evidence="3 4">
    <name type="scientific">Linnemannia schmuckeri</name>
    <dbReference type="NCBI Taxonomy" id="64567"/>
    <lineage>
        <taxon>Eukaryota</taxon>
        <taxon>Fungi</taxon>
        <taxon>Fungi incertae sedis</taxon>
        <taxon>Mucoromycota</taxon>
        <taxon>Mortierellomycotina</taxon>
        <taxon>Mortierellomycetes</taxon>
        <taxon>Mortierellales</taxon>
        <taxon>Mortierellaceae</taxon>
        <taxon>Linnemannia</taxon>
    </lineage>
</organism>
<feature type="region of interest" description="Disordered" evidence="1">
    <location>
        <begin position="1"/>
        <end position="65"/>
    </location>
</feature>
<feature type="compositionally biased region" description="Basic and acidic residues" evidence="1">
    <location>
        <begin position="49"/>
        <end position="61"/>
    </location>
</feature>
<reference evidence="3" key="1">
    <citation type="journal article" date="2020" name="Fungal Divers.">
        <title>Resolving the Mortierellaceae phylogeny through synthesis of multi-gene phylogenetics and phylogenomics.</title>
        <authorList>
            <person name="Vandepol N."/>
            <person name="Liber J."/>
            <person name="Desiro A."/>
            <person name="Na H."/>
            <person name="Kennedy M."/>
            <person name="Barry K."/>
            <person name="Grigoriev I.V."/>
            <person name="Miller A.N."/>
            <person name="O'Donnell K."/>
            <person name="Stajich J.E."/>
            <person name="Bonito G."/>
        </authorList>
    </citation>
    <scope>NUCLEOTIDE SEQUENCE</scope>
    <source>
        <strain evidence="3">NRRL 6426</strain>
    </source>
</reference>
<keyword evidence="2" id="KW-0812">Transmembrane</keyword>
<name>A0A9P5RG27_9FUNG</name>
<keyword evidence="2" id="KW-1133">Transmembrane helix</keyword>
<feature type="compositionally biased region" description="Low complexity" evidence="1">
    <location>
        <begin position="35"/>
        <end position="47"/>
    </location>
</feature>
<evidence type="ECO:0000313" key="3">
    <source>
        <dbReference type="EMBL" id="KAF9129385.1"/>
    </source>
</evidence>
<evidence type="ECO:0000256" key="1">
    <source>
        <dbReference type="SAM" id="MobiDB-lite"/>
    </source>
</evidence>
<protein>
    <submittedName>
        <fullName evidence="3">Uncharacterized protein</fullName>
    </submittedName>
</protein>
<dbReference type="AlphaFoldDB" id="A0A9P5RG27"/>
<feature type="compositionally biased region" description="Polar residues" evidence="1">
    <location>
        <begin position="155"/>
        <end position="178"/>
    </location>
</feature>
<comment type="caution">
    <text evidence="3">The sequence shown here is derived from an EMBL/GenBank/DDBJ whole genome shotgun (WGS) entry which is preliminary data.</text>
</comment>
<feature type="region of interest" description="Disordered" evidence="1">
    <location>
        <begin position="150"/>
        <end position="207"/>
    </location>
</feature>
<feature type="transmembrane region" description="Helical" evidence="2">
    <location>
        <begin position="119"/>
        <end position="144"/>
    </location>
</feature>
<gene>
    <name evidence="3" type="ORF">BG015_004204</name>
</gene>
<keyword evidence="2" id="KW-0472">Membrane</keyword>
<feature type="compositionally biased region" description="Acidic residues" evidence="1">
    <location>
        <begin position="189"/>
        <end position="207"/>
    </location>
</feature>
<evidence type="ECO:0000256" key="2">
    <source>
        <dbReference type="SAM" id="Phobius"/>
    </source>
</evidence>
<accession>A0A9P5RG27</accession>
<dbReference type="EMBL" id="JAAAUQ010002001">
    <property type="protein sequence ID" value="KAF9129385.1"/>
    <property type="molecule type" value="Genomic_DNA"/>
</dbReference>
<dbReference type="OrthoDB" id="2444429at2759"/>
<evidence type="ECO:0000313" key="4">
    <source>
        <dbReference type="Proteomes" id="UP000748756"/>
    </source>
</evidence>
<proteinExistence type="predicted"/>
<keyword evidence="4" id="KW-1185">Reference proteome</keyword>
<dbReference type="Proteomes" id="UP000748756">
    <property type="component" value="Unassembled WGS sequence"/>
</dbReference>
<sequence>MTVGGQPDAKAQQDIPTHPAFTQGSLSLTHPPPASASASAFSSYQSSQDHQRQQHPPKDSQPKQGSTIWPVVQASAWFAYRASLWSMRTSYLAVRSVIAKPYSVVAALFETPYMMMKEICLAFLPVYSFFTIAAVIGILVGGMLPISPAPIPRDSTLSRGTTTLPSRTPGATTQTASEQGVRRRREILTDDDDDDEDDDDDNDWDRV</sequence>